<sequence>MLVFKDTTNSYKFYWLRAILQLTRNTRASAFTWEELTQEMFAQVWYPLTYYKLSFGKKDGFIKIAEQLPAHLKINNAPGAPSVIRQVETLLSAQEKERFYAAVLSLTNYVPFRFLRPFFQEEIAKVKDHDVNRAIAACASRAARGSSHLAPYHFTSAGIVLHSEWRDYFLENLGLLDAFINWHLTRFLQRNNPNIIGISQKLFKPEKRNLERSRKAWTLFRTESESCACIYSNAPLPANFSLDHFVPWSFVVHDLNWNLASVGKEVNSAKNDALPAEVYLGEFAELQHQFYRFTRQARPDDLILEDYALLFNDDLNEIDTMPAELFKGRLCDSIKPMIQIAQNAGFRSGWTYA</sequence>
<dbReference type="Proteomes" id="UP001501725">
    <property type="component" value="Unassembled WGS sequence"/>
</dbReference>
<dbReference type="Gene3D" id="1.10.30.50">
    <property type="match status" value="1"/>
</dbReference>
<dbReference type="EMBL" id="BAABGY010000011">
    <property type="protein sequence ID" value="GAA4339302.1"/>
    <property type="molecule type" value="Genomic_DNA"/>
</dbReference>
<gene>
    <name evidence="2" type="ORF">GCM10023184_36300</name>
</gene>
<evidence type="ECO:0000259" key="1">
    <source>
        <dbReference type="Pfam" id="PF13395"/>
    </source>
</evidence>
<comment type="caution">
    <text evidence="2">The sequence shown here is derived from an EMBL/GenBank/DDBJ whole genome shotgun (WGS) entry which is preliminary data.</text>
</comment>
<dbReference type="Pfam" id="PF13395">
    <property type="entry name" value="HNH_4"/>
    <property type="match status" value="1"/>
</dbReference>
<keyword evidence="2" id="KW-0255">Endonuclease</keyword>
<organism evidence="2 3">
    <name type="scientific">Flaviaesturariibacter amylovorans</name>
    <dbReference type="NCBI Taxonomy" id="1084520"/>
    <lineage>
        <taxon>Bacteria</taxon>
        <taxon>Pseudomonadati</taxon>
        <taxon>Bacteroidota</taxon>
        <taxon>Chitinophagia</taxon>
        <taxon>Chitinophagales</taxon>
        <taxon>Chitinophagaceae</taxon>
        <taxon>Flaviaestuariibacter</taxon>
    </lineage>
</organism>
<evidence type="ECO:0000313" key="3">
    <source>
        <dbReference type="Proteomes" id="UP001501725"/>
    </source>
</evidence>
<feature type="domain" description="HNH nuclease" evidence="1">
    <location>
        <begin position="235"/>
        <end position="275"/>
    </location>
</feature>
<keyword evidence="3" id="KW-1185">Reference proteome</keyword>
<dbReference type="GO" id="GO:0004519">
    <property type="term" value="F:endonuclease activity"/>
    <property type="evidence" value="ECO:0007669"/>
    <property type="project" value="UniProtKB-KW"/>
</dbReference>
<reference evidence="3" key="1">
    <citation type="journal article" date="2019" name="Int. J. Syst. Evol. Microbiol.">
        <title>The Global Catalogue of Microorganisms (GCM) 10K type strain sequencing project: providing services to taxonomists for standard genome sequencing and annotation.</title>
        <authorList>
            <consortium name="The Broad Institute Genomics Platform"/>
            <consortium name="The Broad Institute Genome Sequencing Center for Infectious Disease"/>
            <person name="Wu L."/>
            <person name="Ma J."/>
        </authorList>
    </citation>
    <scope>NUCLEOTIDE SEQUENCE [LARGE SCALE GENOMIC DNA]</scope>
    <source>
        <strain evidence="3">JCM 17919</strain>
    </source>
</reference>
<accession>A0ABP8HHM0</accession>
<evidence type="ECO:0000313" key="2">
    <source>
        <dbReference type="EMBL" id="GAA4339302.1"/>
    </source>
</evidence>
<protein>
    <submittedName>
        <fullName evidence="2">HNH endonuclease domain-containing protein</fullName>
    </submittedName>
</protein>
<proteinExistence type="predicted"/>
<keyword evidence="2" id="KW-0378">Hydrolase</keyword>
<keyword evidence="2" id="KW-0540">Nuclease</keyword>
<dbReference type="InterPro" id="IPR003615">
    <property type="entry name" value="HNH_nuc"/>
</dbReference>
<name>A0ABP8HHM0_9BACT</name>